<feature type="compositionally biased region" description="Basic and acidic residues" evidence="10">
    <location>
        <begin position="397"/>
        <end position="477"/>
    </location>
</feature>
<dbReference type="InterPro" id="IPR017441">
    <property type="entry name" value="Protein_kinase_ATP_BS"/>
</dbReference>
<protein>
    <recommendedName>
        <fullName evidence="1">non-specific serine/threonine protein kinase</fullName>
        <ecNumber evidence="1">2.7.11.1</ecNumber>
    </recommendedName>
</protein>
<dbReference type="FunFam" id="1.10.510.10:FF:000095">
    <property type="entry name" value="protein STRUBBELIG-RECEPTOR FAMILY 8"/>
    <property type="match status" value="1"/>
</dbReference>
<comment type="catalytic activity">
    <reaction evidence="7">
        <text>L-threonyl-[protein] + ATP = O-phospho-L-threonyl-[protein] + ADP + H(+)</text>
        <dbReference type="Rhea" id="RHEA:46608"/>
        <dbReference type="Rhea" id="RHEA-COMP:11060"/>
        <dbReference type="Rhea" id="RHEA-COMP:11605"/>
        <dbReference type="ChEBI" id="CHEBI:15378"/>
        <dbReference type="ChEBI" id="CHEBI:30013"/>
        <dbReference type="ChEBI" id="CHEBI:30616"/>
        <dbReference type="ChEBI" id="CHEBI:61977"/>
        <dbReference type="ChEBI" id="CHEBI:456216"/>
        <dbReference type="EC" id="2.7.11.1"/>
    </reaction>
</comment>
<dbReference type="PANTHER" id="PTHR45621">
    <property type="entry name" value="OS01G0588500 PROTEIN-RELATED"/>
    <property type="match status" value="1"/>
</dbReference>
<dbReference type="Pfam" id="PF07714">
    <property type="entry name" value="PK_Tyr_Ser-Thr"/>
    <property type="match status" value="1"/>
</dbReference>
<dbReference type="InterPro" id="IPR001245">
    <property type="entry name" value="Ser-Thr/Tyr_kinase_cat_dom"/>
</dbReference>
<proteinExistence type="predicted"/>
<keyword evidence="2" id="KW-0723">Serine/threonine-protein kinase</keyword>
<evidence type="ECO:0000256" key="3">
    <source>
        <dbReference type="ARBA" id="ARBA00022679"/>
    </source>
</evidence>
<feature type="compositionally biased region" description="Basic and acidic residues" evidence="10">
    <location>
        <begin position="498"/>
        <end position="509"/>
    </location>
</feature>
<accession>A0A4S8KAQ6</accession>
<evidence type="ECO:0000256" key="9">
    <source>
        <dbReference type="PROSITE-ProRule" id="PRU10141"/>
    </source>
</evidence>
<reference evidence="12 13" key="1">
    <citation type="journal article" date="2019" name="Nat. Plants">
        <title>Genome sequencing of Musa balbisiana reveals subgenome evolution and function divergence in polyploid bananas.</title>
        <authorList>
            <person name="Yao X."/>
        </authorList>
    </citation>
    <scope>NUCLEOTIDE SEQUENCE [LARGE SCALE GENOMIC DNA]</scope>
    <source>
        <strain evidence="13">cv. DH-PKW</strain>
        <tissue evidence="12">Leaves</tissue>
    </source>
</reference>
<dbReference type="InterPro" id="IPR000719">
    <property type="entry name" value="Prot_kinase_dom"/>
</dbReference>
<name>A0A4S8KAQ6_MUSBA</name>
<feature type="region of interest" description="Disordered" evidence="10">
    <location>
        <begin position="350"/>
        <end position="520"/>
    </location>
</feature>
<evidence type="ECO:0000256" key="7">
    <source>
        <dbReference type="ARBA" id="ARBA00047899"/>
    </source>
</evidence>
<dbReference type="Proteomes" id="UP000317650">
    <property type="component" value="Chromosome 4"/>
</dbReference>
<evidence type="ECO:0000313" key="12">
    <source>
        <dbReference type="EMBL" id="THU72166.1"/>
    </source>
</evidence>
<feature type="compositionally biased region" description="Basic and acidic residues" evidence="10">
    <location>
        <begin position="368"/>
        <end position="380"/>
    </location>
</feature>
<dbReference type="PROSITE" id="PS00107">
    <property type="entry name" value="PROTEIN_KINASE_ATP"/>
    <property type="match status" value="1"/>
</dbReference>
<keyword evidence="5" id="KW-0418">Kinase</keyword>
<dbReference type="FunFam" id="3.30.200.20:FF:000228">
    <property type="entry name" value="Serine/threonine-protein kinase BIK1"/>
    <property type="match status" value="1"/>
</dbReference>
<keyword evidence="4 9" id="KW-0547">Nucleotide-binding</keyword>
<organism evidence="12 13">
    <name type="scientific">Musa balbisiana</name>
    <name type="common">Banana</name>
    <dbReference type="NCBI Taxonomy" id="52838"/>
    <lineage>
        <taxon>Eukaryota</taxon>
        <taxon>Viridiplantae</taxon>
        <taxon>Streptophyta</taxon>
        <taxon>Embryophyta</taxon>
        <taxon>Tracheophyta</taxon>
        <taxon>Spermatophyta</taxon>
        <taxon>Magnoliopsida</taxon>
        <taxon>Liliopsida</taxon>
        <taxon>Zingiberales</taxon>
        <taxon>Musaceae</taxon>
        <taxon>Musa</taxon>
    </lineage>
</organism>
<dbReference type="InterPro" id="IPR050823">
    <property type="entry name" value="Plant_Ser_Thr_Prot_Kinase"/>
</dbReference>
<evidence type="ECO:0000256" key="5">
    <source>
        <dbReference type="ARBA" id="ARBA00022777"/>
    </source>
</evidence>
<keyword evidence="6 9" id="KW-0067">ATP-binding</keyword>
<evidence type="ECO:0000259" key="11">
    <source>
        <dbReference type="PROSITE" id="PS50011"/>
    </source>
</evidence>
<evidence type="ECO:0000256" key="8">
    <source>
        <dbReference type="ARBA" id="ARBA00048679"/>
    </source>
</evidence>
<dbReference type="EC" id="2.7.11.1" evidence="1"/>
<feature type="domain" description="Protein kinase" evidence="11">
    <location>
        <begin position="62"/>
        <end position="343"/>
    </location>
</feature>
<dbReference type="SUPFAM" id="SSF56112">
    <property type="entry name" value="Protein kinase-like (PK-like)"/>
    <property type="match status" value="1"/>
</dbReference>
<dbReference type="STRING" id="52838.A0A4S8KAQ6"/>
<dbReference type="Gene3D" id="1.10.510.10">
    <property type="entry name" value="Transferase(Phosphotransferase) domain 1"/>
    <property type="match status" value="1"/>
</dbReference>
<dbReference type="PROSITE" id="PS50011">
    <property type="entry name" value="PROTEIN_KINASE_DOM"/>
    <property type="match status" value="1"/>
</dbReference>
<feature type="binding site" evidence="9">
    <location>
        <position position="97"/>
    </location>
    <ligand>
        <name>ATP</name>
        <dbReference type="ChEBI" id="CHEBI:30616"/>
    </ligand>
</feature>
<dbReference type="GO" id="GO:0004674">
    <property type="term" value="F:protein serine/threonine kinase activity"/>
    <property type="evidence" value="ECO:0007669"/>
    <property type="project" value="UniProtKB-EC"/>
</dbReference>
<evidence type="ECO:0000256" key="2">
    <source>
        <dbReference type="ARBA" id="ARBA00022527"/>
    </source>
</evidence>
<gene>
    <name evidence="12" type="ORF">C4D60_Mb04t09250</name>
</gene>
<comment type="catalytic activity">
    <reaction evidence="8">
        <text>L-seryl-[protein] + ATP = O-phospho-L-seryl-[protein] + ADP + H(+)</text>
        <dbReference type="Rhea" id="RHEA:17989"/>
        <dbReference type="Rhea" id="RHEA-COMP:9863"/>
        <dbReference type="Rhea" id="RHEA-COMP:11604"/>
        <dbReference type="ChEBI" id="CHEBI:15378"/>
        <dbReference type="ChEBI" id="CHEBI:29999"/>
        <dbReference type="ChEBI" id="CHEBI:30616"/>
        <dbReference type="ChEBI" id="CHEBI:83421"/>
        <dbReference type="ChEBI" id="CHEBI:456216"/>
        <dbReference type="EC" id="2.7.11.1"/>
    </reaction>
</comment>
<keyword evidence="13" id="KW-1185">Reference proteome</keyword>
<dbReference type="InterPro" id="IPR008271">
    <property type="entry name" value="Ser/Thr_kinase_AS"/>
</dbReference>
<sequence length="536" mass="59141">MGNCVSLRGPLPVSGEETFANGSSDAARQPPIRDAIDLQEIAGYSNLHTFTYGELRLATDNFRPDKILGQGGFGLVYKGAIDDNVRPGLEYTLVAVKELNPRGFQGHKEWLAEVNYLGQLSHPNLVKLIGYCCEDEHRLLVYEYMAYGSLEKHLFRRSCATLPWLTRMKIALDTAKGLAFLHGAERPIIYRDFKASNILIDAEYNGKLSDFGLAKEGPMGEQTHVSTRVMGTYGYTAPEYILTGHLTSKSDVYGFGVVLLEMLIGRKAMDPSKRSRQHDLVKWARPLLVRSSKLLKIIDPRLEGQYSNKDVERVARLAYDCLNQNPKMRPVMSEVVDVLQAMLRKEETILPHSPEAATAPPEVGSAVEEQREAVGHRKGDVALPQVGQEDVDGSAVEEEKGEAVGHGKGEVGKEDVGGFGVEEQRKAVRHGKSEVGKEDVDGFGMEEQREAVGHGKSEVGKEDVGGFGVEEQREAVGKETVNGAAVEEQGEAVGQFKGNDDGHRHHEDYSGPQAENQNELNRSLHKFSQEIQVIYC</sequence>
<evidence type="ECO:0000256" key="6">
    <source>
        <dbReference type="ARBA" id="ARBA00022840"/>
    </source>
</evidence>
<dbReference type="GO" id="GO:0005524">
    <property type="term" value="F:ATP binding"/>
    <property type="evidence" value="ECO:0007669"/>
    <property type="project" value="UniProtKB-UniRule"/>
</dbReference>
<dbReference type="EMBL" id="PYDT01000001">
    <property type="protein sequence ID" value="THU72166.1"/>
    <property type="molecule type" value="Genomic_DNA"/>
</dbReference>
<evidence type="ECO:0000313" key="13">
    <source>
        <dbReference type="Proteomes" id="UP000317650"/>
    </source>
</evidence>
<dbReference type="PROSITE" id="PS00108">
    <property type="entry name" value="PROTEIN_KINASE_ST"/>
    <property type="match status" value="1"/>
</dbReference>
<evidence type="ECO:0000256" key="10">
    <source>
        <dbReference type="SAM" id="MobiDB-lite"/>
    </source>
</evidence>
<dbReference type="InterPro" id="IPR011009">
    <property type="entry name" value="Kinase-like_dom_sf"/>
</dbReference>
<keyword evidence="3" id="KW-0808">Transferase</keyword>
<dbReference type="AlphaFoldDB" id="A0A4S8KAQ6"/>
<dbReference type="Gene3D" id="3.30.200.20">
    <property type="entry name" value="Phosphorylase Kinase, domain 1"/>
    <property type="match status" value="1"/>
</dbReference>
<comment type="caution">
    <text evidence="12">The sequence shown here is derived from an EMBL/GenBank/DDBJ whole genome shotgun (WGS) entry which is preliminary data.</text>
</comment>
<evidence type="ECO:0000256" key="1">
    <source>
        <dbReference type="ARBA" id="ARBA00012513"/>
    </source>
</evidence>
<evidence type="ECO:0000256" key="4">
    <source>
        <dbReference type="ARBA" id="ARBA00022741"/>
    </source>
</evidence>
<dbReference type="CDD" id="cd14066">
    <property type="entry name" value="STKc_IRAK"/>
    <property type="match status" value="1"/>
</dbReference>